<accession>A0ABW3KCD8</accession>
<dbReference type="InterPro" id="IPR000209">
    <property type="entry name" value="Peptidase_S8/S53_dom"/>
</dbReference>
<keyword evidence="5" id="KW-1185">Reference proteome</keyword>
<name>A0ABW3KCD8_9BACT</name>
<dbReference type="Proteomes" id="UP001597112">
    <property type="component" value="Unassembled WGS sequence"/>
</dbReference>
<gene>
    <name evidence="4" type="ORF">ACFQ21_30070</name>
</gene>
<organism evidence="4 5">
    <name type="scientific">Ohtaekwangia kribbensis</name>
    <dbReference type="NCBI Taxonomy" id="688913"/>
    <lineage>
        <taxon>Bacteria</taxon>
        <taxon>Pseudomonadati</taxon>
        <taxon>Bacteroidota</taxon>
        <taxon>Cytophagia</taxon>
        <taxon>Cytophagales</taxon>
        <taxon>Fulvivirgaceae</taxon>
        <taxon>Ohtaekwangia</taxon>
    </lineage>
</organism>
<protein>
    <submittedName>
        <fullName evidence="4">S8 family peptidase</fullName>
        <ecNumber evidence="4">3.4.-.-</ecNumber>
    </submittedName>
</protein>
<dbReference type="PANTHER" id="PTHR43399:SF4">
    <property type="entry name" value="CELL WALL-ASSOCIATED PROTEASE"/>
    <property type="match status" value="1"/>
</dbReference>
<evidence type="ECO:0000313" key="5">
    <source>
        <dbReference type="Proteomes" id="UP001597112"/>
    </source>
</evidence>
<sequence length="914" mass="100904">MRIYLGILFLLISLNIYSQSPKYIIVSSRQEVNELLRNHVIQYAKALSSGNYLCIVQADQKVQKRLQPSDSLDNRWKIAPALLQSRFNNSIYTVQVTDIYAFKQWLSKHRESFGVPFEHASSQTFVVNVLKDIHALDTLINCKSVTFVDKYTHVIADETPNSFQDFSVSKVNIVHDVYPELSGEGMSVCVKERSFDTTDIDLAGRYIYSPLADAEQSLHAGQMATIIAGGGNTTPKSKGAAWKSKVMSSSYNNLFPDDLAMLTSRNVWLQNHSYGVSVNNVYGAEARAYDVNANTDPSMLYIFSAGNSGTTVSTSGTYAGIAGYANLSGNMKMAKNILTVTAVDKEGVINTLNSSGPAYDGRVKPELTAFGSEGTSDAAAMVSGISLLVQQVYKEHYQQLPDAALVKAILIASSQDIGKAGIDFISGYGSVDAYKALQLVKASWFMNGSISSDEEKQITIDVPVGIKTLKVALTWNDPAAAAGDAIALVNDLNSTLIYKSNQWRPWVLNHYPHLDSLALPAVRREDHLNTVEYITVDNPAAGSYQLTVTAGSLATDLQNFNVAYWLDSADIFQWTYPTKSDPLEAAQPVYLRWNNTFNHTGMLEISLDGGAYQSVAEDVTLTNGFYAWTTPAGVHTAVARMQVNGIYIVSDTFTIAPAMQVQVGYNCTEEVMLQWNKVPGAQRYRLFTMQGNYMTPVMDAADTAFIFRKDQYTSSYFAVQPVVDGKSALRSESYHYGDQGVHCYYRNFIATLTSDNAAQLALTLSTLYTVETVTFEKEESGIFAPLHTTGADDNFLYAYTDETLQGGVTRYRAAITLQNGNIVYSDTAALYYGDDRTYIVYPNPIHASLQSLEVLTDGDNLTMVFYDATGKIVKTQGLYNSLFRFSMTDVNRGFYIYRIFRNGQAVASGRLMVE</sequence>
<comment type="caution">
    <text evidence="2">Lacks conserved residue(s) required for the propagation of feature annotation.</text>
</comment>
<keyword evidence="4" id="KW-0378">Hydrolase</keyword>
<dbReference type="RefSeq" id="WP_377586488.1">
    <property type="nucleotide sequence ID" value="NZ_JBHTKA010000016.1"/>
</dbReference>
<dbReference type="EMBL" id="JBHTKA010000016">
    <property type="protein sequence ID" value="MFD1003610.1"/>
    <property type="molecule type" value="Genomic_DNA"/>
</dbReference>
<comment type="similarity">
    <text evidence="1 2">Belongs to the peptidase S8 family.</text>
</comment>
<dbReference type="Gene3D" id="2.60.120.380">
    <property type="match status" value="1"/>
</dbReference>
<dbReference type="Gene3D" id="3.40.50.200">
    <property type="entry name" value="Peptidase S8/S53 domain"/>
    <property type="match status" value="1"/>
</dbReference>
<feature type="domain" description="Peptidase S8/S53" evidence="3">
    <location>
        <begin position="183"/>
        <end position="429"/>
    </location>
</feature>
<dbReference type="InterPro" id="IPR026444">
    <property type="entry name" value="Secre_tail"/>
</dbReference>
<evidence type="ECO:0000259" key="3">
    <source>
        <dbReference type="Pfam" id="PF00082"/>
    </source>
</evidence>
<dbReference type="GO" id="GO:0016787">
    <property type="term" value="F:hydrolase activity"/>
    <property type="evidence" value="ECO:0007669"/>
    <property type="project" value="UniProtKB-KW"/>
</dbReference>
<dbReference type="InterPro" id="IPR036852">
    <property type="entry name" value="Peptidase_S8/S53_dom_sf"/>
</dbReference>
<comment type="caution">
    <text evidence="4">The sequence shown here is derived from an EMBL/GenBank/DDBJ whole genome shotgun (WGS) entry which is preliminary data.</text>
</comment>
<dbReference type="EC" id="3.4.-.-" evidence="4"/>
<evidence type="ECO:0000313" key="4">
    <source>
        <dbReference type="EMBL" id="MFD1003610.1"/>
    </source>
</evidence>
<dbReference type="InterPro" id="IPR051048">
    <property type="entry name" value="Peptidase_S8/S53_subtilisin"/>
</dbReference>
<dbReference type="NCBIfam" id="TIGR04183">
    <property type="entry name" value="Por_Secre_tail"/>
    <property type="match status" value="1"/>
</dbReference>
<reference evidence="5" key="1">
    <citation type="journal article" date="2019" name="Int. J. Syst. Evol. Microbiol.">
        <title>The Global Catalogue of Microorganisms (GCM) 10K type strain sequencing project: providing services to taxonomists for standard genome sequencing and annotation.</title>
        <authorList>
            <consortium name="The Broad Institute Genomics Platform"/>
            <consortium name="The Broad Institute Genome Sequencing Center for Infectious Disease"/>
            <person name="Wu L."/>
            <person name="Ma J."/>
        </authorList>
    </citation>
    <scope>NUCLEOTIDE SEQUENCE [LARGE SCALE GENOMIC DNA]</scope>
    <source>
        <strain evidence="5">CCUG 58938</strain>
    </source>
</reference>
<evidence type="ECO:0000256" key="1">
    <source>
        <dbReference type="ARBA" id="ARBA00011073"/>
    </source>
</evidence>
<dbReference type="SUPFAM" id="SSF49785">
    <property type="entry name" value="Galactose-binding domain-like"/>
    <property type="match status" value="1"/>
</dbReference>
<dbReference type="PANTHER" id="PTHR43399">
    <property type="entry name" value="SUBTILISIN-RELATED"/>
    <property type="match status" value="1"/>
</dbReference>
<dbReference type="InterPro" id="IPR008979">
    <property type="entry name" value="Galactose-bd-like_sf"/>
</dbReference>
<evidence type="ECO:0000256" key="2">
    <source>
        <dbReference type="PROSITE-ProRule" id="PRU01240"/>
    </source>
</evidence>
<dbReference type="PROSITE" id="PS51892">
    <property type="entry name" value="SUBTILASE"/>
    <property type="match status" value="1"/>
</dbReference>
<dbReference type="SUPFAM" id="SSF52743">
    <property type="entry name" value="Subtilisin-like"/>
    <property type="match status" value="1"/>
</dbReference>
<dbReference type="Pfam" id="PF00082">
    <property type="entry name" value="Peptidase_S8"/>
    <property type="match status" value="1"/>
</dbReference>
<proteinExistence type="inferred from homology"/>